<reference evidence="2" key="1">
    <citation type="journal article" date="2014" name="Front. Microbiol.">
        <title>High frequency of phylogenetically diverse reductive dehalogenase-homologous genes in deep subseafloor sedimentary metagenomes.</title>
        <authorList>
            <person name="Kawai M."/>
            <person name="Futagami T."/>
            <person name="Toyoda A."/>
            <person name="Takaki Y."/>
            <person name="Nishi S."/>
            <person name="Hori S."/>
            <person name="Arai W."/>
            <person name="Tsubouchi T."/>
            <person name="Morono Y."/>
            <person name="Uchiyama I."/>
            <person name="Ito T."/>
            <person name="Fujiyama A."/>
            <person name="Inagaki F."/>
            <person name="Takami H."/>
        </authorList>
    </citation>
    <scope>NUCLEOTIDE SEQUENCE</scope>
    <source>
        <strain evidence="2">Expedition CK06-06</strain>
    </source>
</reference>
<dbReference type="PROSITE" id="PS50076">
    <property type="entry name" value="DNAJ_2"/>
    <property type="match status" value="1"/>
</dbReference>
<name>X1T9Q4_9ZZZZ</name>
<comment type="caution">
    <text evidence="2">The sequence shown here is derived from an EMBL/GenBank/DDBJ whole genome shotgun (WGS) entry which is preliminary data.</text>
</comment>
<evidence type="ECO:0000259" key="1">
    <source>
        <dbReference type="PROSITE" id="PS50076"/>
    </source>
</evidence>
<dbReference type="SUPFAM" id="SSF46565">
    <property type="entry name" value="Chaperone J-domain"/>
    <property type="match status" value="1"/>
</dbReference>
<dbReference type="InterPro" id="IPR036869">
    <property type="entry name" value="J_dom_sf"/>
</dbReference>
<organism evidence="2">
    <name type="scientific">marine sediment metagenome</name>
    <dbReference type="NCBI Taxonomy" id="412755"/>
    <lineage>
        <taxon>unclassified sequences</taxon>
        <taxon>metagenomes</taxon>
        <taxon>ecological metagenomes</taxon>
    </lineage>
</organism>
<proteinExistence type="predicted"/>
<feature type="domain" description="J" evidence="1">
    <location>
        <begin position="1"/>
        <end position="67"/>
    </location>
</feature>
<accession>X1T9Q4</accession>
<protein>
    <recommendedName>
        <fullName evidence="1">J domain-containing protein</fullName>
    </recommendedName>
</protein>
<evidence type="ECO:0000313" key="2">
    <source>
        <dbReference type="EMBL" id="GAI88121.1"/>
    </source>
</evidence>
<dbReference type="Gene3D" id="1.10.287.110">
    <property type="entry name" value="DnaJ domain"/>
    <property type="match status" value="1"/>
</dbReference>
<dbReference type="InterPro" id="IPR001623">
    <property type="entry name" value="DnaJ_domain"/>
</dbReference>
<gene>
    <name evidence="2" type="ORF">S12H4_39559</name>
</gene>
<dbReference type="CDD" id="cd06257">
    <property type="entry name" value="DnaJ"/>
    <property type="match status" value="1"/>
</dbReference>
<feature type="non-terminal residue" evidence="2">
    <location>
        <position position="1"/>
    </location>
</feature>
<dbReference type="AlphaFoldDB" id="X1T9Q4"/>
<sequence length="156" mass="18762">PVLNCRTLDEVKKLYKNLALQHHPDRPGGNTEVMQRINAEYKSIIDDPVFKFTEQSNQDKEDYFKFPDIINQIIHFDITIEICGSWIWLSGNTRKYRKQLKEIGFFYAPKKKMWYWRPSDYKSANRKPRSMEYIRFKYGSDVIDKQEKQQIESSKI</sequence>
<dbReference type="EMBL" id="BARW01023914">
    <property type="protein sequence ID" value="GAI88121.1"/>
    <property type="molecule type" value="Genomic_DNA"/>
</dbReference>